<proteinExistence type="predicted"/>
<dbReference type="Proteomes" id="UP001592581">
    <property type="component" value="Unassembled WGS sequence"/>
</dbReference>
<feature type="transmembrane region" description="Helical" evidence="1">
    <location>
        <begin position="93"/>
        <end position="112"/>
    </location>
</feature>
<keyword evidence="1" id="KW-1133">Transmembrane helix</keyword>
<evidence type="ECO:0000313" key="3">
    <source>
        <dbReference type="Proteomes" id="UP001592581"/>
    </source>
</evidence>
<evidence type="ECO:0000256" key="1">
    <source>
        <dbReference type="SAM" id="Phobius"/>
    </source>
</evidence>
<name>A0ABV6XYA2_9ACTN</name>
<protein>
    <submittedName>
        <fullName evidence="2">Uncharacterized protein</fullName>
    </submittedName>
</protein>
<gene>
    <name evidence="2" type="ORF">ABUW04_32995</name>
</gene>
<feature type="transmembrane region" description="Helical" evidence="1">
    <location>
        <begin position="156"/>
        <end position="177"/>
    </location>
</feature>
<dbReference type="RefSeq" id="WP_380568117.1">
    <property type="nucleotide sequence ID" value="NZ_JBEUKS010000015.1"/>
</dbReference>
<reference evidence="2 3" key="1">
    <citation type="submission" date="2024-06" db="EMBL/GenBank/DDBJ databases">
        <authorList>
            <person name="Lee S.D."/>
        </authorList>
    </citation>
    <scope>NUCLEOTIDE SEQUENCE [LARGE SCALE GENOMIC DNA]</scope>
    <source>
        <strain evidence="2 3">N1-10</strain>
    </source>
</reference>
<keyword evidence="1" id="KW-0812">Transmembrane</keyword>
<sequence>MAGAIEGLARGWNSRAAFRPRGSAVERFQGKALLGFALLFVVALLVLPSKRAVIVFGGTGVALFVVQGTALLFTVPRWWDRCANWLHNRAPKWAYLLLIVSFGCALVLSLLAEERTDAGFLAISLAVAARTASSLMEPQSYALDDHPYAGRIRRALIVHSGFMLLFAFGAALALRAALTTVPISVYLTLGFSAAAFFFNVQLRVRRICKEVCKHTQGVLNGLAYLNGDATAQTFTDAITALDWALETPVETFSQVWGKPIVPFEIRVQLVAWLKQRVLEGTPVRDSADPEYRALLEVVAACRRWNGS</sequence>
<comment type="caution">
    <text evidence="2">The sequence shown here is derived from an EMBL/GenBank/DDBJ whole genome shotgun (WGS) entry which is preliminary data.</text>
</comment>
<feature type="transmembrane region" description="Helical" evidence="1">
    <location>
        <begin position="53"/>
        <end position="73"/>
    </location>
</feature>
<feature type="transmembrane region" description="Helical" evidence="1">
    <location>
        <begin position="28"/>
        <end position="47"/>
    </location>
</feature>
<evidence type="ECO:0000313" key="2">
    <source>
        <dbReference type="EMBL" id="MFC1443068.1"/>
    </source>
</evidence>
<dbReference type="EMBL" id="JBEUKS010000015">
    <property type="protein sequence ID" value="MFC1443068.1"/>
    <property type="molecule type" value="Genomic_DNA"/>
</dbReference>
<organism evidence="2 3">
    <name type="scientific">Streptacidiphilus jeojiensis</name>
    <dbReference type="NCBI Taxonomy" id="3229225"/>
    <lineage>
        <taxon>Bacteria</taxon>
        <taxon>Bacillati</taxon>
        <taxon>Actinomycetota</taxon>
        <taxon>Actinomycetes</taxon>
        <taxon>Kitasatosporales</taxon>
        <taxon>Streptomycetaceae</taxon>
        <taxon>Streptacidiphilus</taxon>
    </lineage>
</organism>
<keyword evidence="1" id="KW-0472">Membrane</keyword>
<accession>A0ABV6XYA2</accession>
<feature type="transmembrane region" description="Helical" evidence="1">
    <location>
        <begin position="183"/>
        <end position="200"/>
    </location>
</feature>
<keyword evidence="3" id="KW-1185">Reference proteome</keyword>